<dbReference type="CDD" id="cd02767">
    <property type="entry name" value="MopB_ydeP"/>
    <property type="match status" value="1"/>
</dbReference>
<dbReference type="InterPro" id="IPR041953">
    <property type="entry name" value="YdeP_MopB"/>
</dbReference>
<evidence type="ECO:0000313" key="11">
    <source>
        <dbReference type="EMBL" id="AFM35154.1"/>
    </source>
</evidence>
<evidence type="ECO:0000313" key="12">
    <source>
        <dbReference type="Proteomes" id="UP000006063"/>
    </source>
</evidence>
<reference evidence="11 12" key="1">
    <citation type="journal article" date="2012" name="J. Bacteriol.">
        <title>Complete Genome Sequence of the Naphthalene-Degrading Bacterium Pseudomonas stutzeri AN10 (CCUG 29243).</title>
        <authorList>
            <person name="Brunet-Galmes I."/>
            <person name="Busquets A."/>
            <person name="Pena A."/>
            <person name="Gomila M."/>
            <person name="Nogales B."/>
            <person name="Garcia-Valdes E."/>
            <person name="Lalucat J."/>
            <person name="Bennasar A."/>
            <person name="Bosch R."/>
        </authorList>
    </citation>
    <scope>NUCLEOTIDE SEQUENCE [LARGE SCALE GENOMIC DNA]</scope>
    <source>
        <strain evidence="11 12">CCUG 29243</strain>
    </source>
</reference>
<keyword evidence="7" id="KW-0560">Oxidoreductase</keyword>
<keyword evidence="4" id="KW-0004">4Fe-4S</keyword>
<dbReference type="eggNOG" id="COG0243">
    <property type="taxonomic scope" value="Bacteria"/>
</dbReference>
<keyword evidence="6" id="KW-0479">Metal-binding</keyword>
<evidence type="ECO:0000259" key="10">
    <source>
        <dbReference type="Pfam" id="PF00384"/>
    </source>
</evidence>
<protein>
    <submittedName>
        <fullName evidence="11">Molybdopterin oxidoreductase subunit alpha</fullName>
    </submittedName>
</protein>
<dbReference type="KEGG" id="psc:A458_19695"/>
<dbReference type="InterPro" id="IPR037951">
    <property type="entry name" value="MopB_CT_YdeP"/>
</dbReference>
<dbReference type="Pfam" id="PF00384">
    <property type="entry name" value="Molybdopterin"/>
    <property type="match status" value="1"/>
</dbReference>
<accession>I4CYJ7</accession>
<dbReference type="HOGENOM" id="CLU_000422_16_1_6"/>
<dbReference type="NCBIfam" id="TIGR01701">
    <property type="entry name" value="Fdhalpha-like"/>
    <property type="match status" value="1"/>
</dbReference>
<proteinExistence type="inferred from homology"/>
<evidence type="ECO:0000256" key="6">
    <source>
        <dbReference type="ARBA" id="ARBA00022723"/>
    </source>
</evidence>
<comment type="cofactor">
    <cofactor evidence="2">
        <name>[4Fe-4S] cluster</name>
        <dbReference type="ChEBI" id="CHEBI:49883"/>
    </cofactor>
</comment>
<evidence type="ECO:0000256" key="7">
    <source>
        <dbReference type="ARBA" id="ARBA00023002"/>
    </source>
</evidence>
<evidence type="ECO:0000256" key="5">
    <source>
        <dbReference type="ARBA" id="ARBA00022505"/>
    </source>
</evidence>
<dbReference type="GO" id="GO:0030151">
    <property type="term" value="F:molybdenum ion binding"/>
    <property type="evidence" value="ECO:0007669"/>
    <property type="project" value="InterPro"/>
</dbReference>
<dbReference type="GO" id="GO:0016020">
    <property type="term" value="C:membrane"/>
    <property type="evidence" value="ECO:0007669"/>
    <property type="project" value="TreeGrafter"/>
</dbReference>
<keyword evidence="9" id="KW-0411">Iron-sulfur</keyword>
<evidence type="ECO:0000256" key="9">
    <source>
        <dbReference type="ARBA" id="ARBA00023014"/>
    </source>
</evidence>
<dbReference type="AlphaFoldDB" id="I4CYJ7"/>
<dbReference type="Gene3D" id="3.40.50.740">
    <property type="match status" value="1"/>
</dbReference>
<dbReference type="Proteomes" id="UP000006063">
    <property type="component" value="Chromosome"/>
</dbReference>
<comment type="cofactor">
    <cofactor evidence="1">
        <name>Mo-bis(molybdopterin guanine dinucleotide)</name>
        <dbReference type="ChEBI" id="CHEBI:60539"/>
    </cofactor>
</comment>
<evidence type="ECO:0000256" key="4">
    <source>
        <dbReference type="ARBA" id="ARBA00022485"/>
    </source>
</evidence>
<dbReference type="InterPro" id="IPR009010">
    <property type="entry name" value="Asp_de-COase-like_dom_sf"/>
</dbReference>
<dbReference type="SUPFAM" id="SSF53706">
    <property type="entry name" value="Formate dehydrogenase/DMSO reductase, domains 1-3"/>
    <property type="match status" value="1"/>
</dbReference>
<dbReference type="CDD" id="cd02787">
    <property type="entry name" value="MopB_CT_ydeP"/>
    <property type="match status" value="1"/>
</dbReference>
<dbReference type="PANTHER" id="PTHR43105">
    <property type="entry name" value="RESPIRATORY NITRATE REDUCTASE"/>
    <property type="match status" value="1"/>
</dbReference>
<dbReference type="PIRSF" id="PIRSF000144">
    <property type="entry name" value="CbbBc"/>
    <property type="match status" value="1"/>
</dbReference>
<dbReference type="InterPro" id="IPR006656">
    <property type="entry name" value="Mopterin_OxRdtase"/>
</dbReference>
<dbReference type="SUPFAM" id="SSF50692">
    <property type="entry name" value="ADC-like"/>
    <property type="match status" value="1"/>
</dbReference>
<dbReference type="InterPro" id="IPR010046">
    <property type="entry name" value="Mopterin_OxRdtse_a_bac"/>
</dbReference>
<comment type="similarity">
    <text evidence="3">Belongs to the prokaryotic molybdopterin-containing oxidoreductase family.</text>
</comment>
<dbReference type="InterPro" id="IPR050123">
    <property type="entry name" value="Prok_molybdopt-oxidoreductase"/>
</dbReference>
<evidence type="ECO:0000256" key="2">
    <source>
        <dbReference type="ARBA" id="ARBA00001966"/>
    </source>
</evidence>
<sequence length="792" mass="87565">MSQTKFRPYHAPAGGWGSAYSVANILLRERVSPAGIGLLLKQNKPIDGFACVSCAWAKPHPSRPLSFCENGAKATAWETTSLRCGPEFFARHSVSELLNWSDYDLEQQGRLTHPLRYDAASDHYQPVSWDEAFAEIGAELKAMADPDQVVFYMSGRAALETAYMYGLLARLYGTNNLPDSSNMCHESTSVALPESIGVPVATVTLNDFEHTDGLFFFGHNTGTSSPRMLHQLQEARERGAQIVTFNPLRERGLERFVNPQSPREMLTPDSTVISTQYHQLAIGGDIAAIAGMCKALFEMDDQAVAEGRKRVLDVDFIEQHTHGFEDFEQRIRSYSWAQLERRSGLSRAALEAAATVYARCERVIAPYGMGLTQHRYGVQTIQMLVNLLLLRGNIGKEGAGILPVRGHSNVQGQRTVGITEKAAKVPADNLRRQFGFEPPSDDGVNTVEACEGILDGSIRGFIGLGGNFVRAIPDTLLMEPAWRNLRLSVQVSTKLNRNHLITGEVSYILPCLGRTEIDRQATGEQRHTTEDSTGCIRAWRGAAEPAGELLLSEPAIIARLAKATLTPNPMLDWDAWVADYSLIRDAIAESYPDIFHDFNVRMMEPGGFHRPLGASERRWDTESGKANFINPPSLVADPDTDTEDDGHEQHDVLQMMTLRSNDQFNTTVYGYDDRFRGIHGTRAVILMNRNDIVRLGLAEGDRIEAITVVDDGVHRAVSPLRVTPYDIPEGCCAGYYPECNALLPVWHHAERSKVPAAKSIPVRLRKLIAASVAGDVPRQPSRPQRSEQPGPA</sequence>
<evidence type="ECO:0000256" key="8">
    <source>
        <dbReference type="ARBA" id="ARBA00023004"/>
    </source>
</evidence>
<feature type="domain" description="Molybdopterin oxidoreductase" evidence="10">
    <location>
        <begin position="110"/>
        <end position="417"/>
    </location>
</feature>
<dbReference type="RefSeq" id="WP_014821911.1">
    <property type="nucleotide sequence ID" value="NC_018028.1"/>
</dbReference>
<dbReference type="EMBL" id="CP003677">
    <property type="protein sequence ID" value="AFM35154.1"/>
    <property type="molecule type" value="Genomic_DNA"/>
</dbReference>
<evidence type="ECO:0000256" key="1">
    <source>
        <dbReference type="ARBA" id="ARBA00001942"/>
    </source>
</evidence>
<organism evidence="11 12">
    <name type="scientific">Stutzerimonas stutzeri CCUG 29243</name>
    <dbReference type="NCBI Taxonomy" id="1196835"/>
    <lineage>
        <taxon>Bacteria</taxon>
        <taxon>Pseudomonadati</taxon>
        <taxon>Pseudomonadota</taxon>
        <taxon>Gammaproteobacteria</taxon>
        <taxon>Pseudomonadales</taxon>
        <taxon>Pseudomonadaceae</taxon>
        <taxon>Stutzerimonas</taxon>
    </lineage>
</organism>
<dbReference type="GO" id="GO:0051539">
    <property type="term" value="F:4 iron, 4 sulfur cluster binding"/>
    <property type="evidence" value="ECO:0007669"/>
    <property type="project" value="UniProtKB-KW"/>
</dbReference>
<keyword evidence="5" id="KW-0500">Molybdenum</keyword>
<evidence type="ECO:0000256" key="3">
    <source>
        <dbReference type="ARBA" id="ARBA00010312"/>
    </source>
</evidence>
<name>I4CYJ7_STUST</name>
<dbReference type="PANTHER" id="PTHR43105:SF4">
    <property type="entry name" value="PROTEIN YDEP"/>
    <property type="match status" value="1"/>
</dbReference>
<dbReference type="GO" id="GO:0008863">
    <property type="term" value="F:formate dehydrogenase (NAD+) activity"/>
    <property type="evidence" value="ECO:0007669"/>
    <property type="project" value="InterPro"/>
</dbReference>
<dbReference type="PATRIC" id="fig|1196835.3.peg.3963"/>
<keyword evidence="8" id="KW-0408">Iron</keyword>
<gene>
    <name evidence="11" type="ORF">A458_19695</name>
</gene>
<dbReference type="Gene3D" id="3.40.228.10">
    <property type="entry name" value="Dimethylsulfoxide Reductase, domain 2"/>
    <property type="match status" value="1"/>
</dbReference>